<evidence type="ECO:0000256" key="3">
    <source>
        <dbReference type="ARBA" id="ARBA00023186"/>
    </source>
</evidence>
<name>A0A9J7WW87_CYPCA</name>
<dbReference type="InterPro" id="IPR016024">
    <property type="entry name" value="ARM-type_fold"/>
</dbReference>
<protein>
    <recommendedName>
        <fullName evidence="2">Tubulin-specific chaperone D</fullName>
    </recommendedName>
</protein>
<dbReference type="Gene3D" id="1.25.10.10">
    <property type="entry name" value="Leucine-rich Repeat Variant"/>
    <property type="match status" value="2"/>
</dbReference>
<dbReference type="InterPro" id="IPR033162">
    <property type="entry name" value="TBCD"/>
</dbReference>
<reference evidence="6" key="2">
    <citation type="submission" date="2025-09" db="UniProtKB">
        <authorList>
            <consortium name="Ensembl"/>
        </authorList>
    </citation>
    <scope>IDENTIFICATION</scope>
</reference>
<evidence type="ECO:0000256" key="1">
    <source>
        <dbReference type="ARBA" id="ARBA00006853"/>
    </source>
</evidence>
<proteinExistence type="inferred from homology"/>
<feature type="domain" description="Tubulin-folding cofactor D ARM repeats" evidence="5">
    <location>
        <begin position="294"/>
        <end position="367"/>
    </location>
</feature>
<dbReference type="Ensembl" id="ENSCCRT00000131757.1">
    <property type="protein sequence ID" value="ENSCCRP00000099402.1"/>
    <property type="gene ID" value="ENSCCRG00000017481.2"/>
</dbReference>
<dbReference type="GO" id="GO:0007021">
    <property type="term" value="P:tubulin complex assembly"/>
    <property type="evidence" value="ECO:0007669"/>
    <property type="project" value="InterPro"/>
</dbReference>
<evidence type="ECO:0000313" key="6">
    <source>
        <dbReference type="Ensembl" id="ENSCCRP00000099402.1"/>
    </source>
</evidence>
<evidence type="ECO:0000313" key="7">
    <source>
        <dbReference type="Proteomes" id="UP001108240"/>
    </source>
</evidence>
<dbReference type="Pfam" id="PF12612">
    <property type="entry name" value="TFCD_C"/>
    <property type="match status" value="2"/>
</dbReference>
<dbReference type="PANTHER" id="PTHR12658">
    <property type="entry name" value="BETA-TUBULIN COFACTOR D"/>
    <property type="match status" value="1"/>
</dbReference>
<feature type="domain" description="Tubulin-folding cofactor D C-terminal" evidence="4">
    <location>
        <begin position="854"/>
        <end position="954"/>
    </location>
</feature>
<feature type="domain" description="Tubulin-folding cofactor D ARM repeats" evidence="5">
    <location>
        <begin position="381"/>
        <end position="504"/>
    </location>
</feature>
<dbReference type="GO" id="GO:0048487">
    <property type="term" value="F:beta-tubulin binding"/>
    <property type="evidence" value="ECO:0007669"/>
    <property type="project" value="InterPro"/>
</dbReference>
<dbReference type="Pfam" id="PF25767">
    <property type="entry name" value="ARM_TBCD_2nd"/>
    <property type="match status" value="2"/>
</dbReference>
<organism evidence="6 7">
    <name type="scientific">Cyprinus carpio carpio</name>
    <dbReference type="NCBI Taxonomy" id="630221"/>
    <lineage>
        <taxon>Eukaryota</taxon>
        <taxon>Metazoa</taxon>
        <taxon>Chordata</taxon>
        <taxon>Craniata</taxon>
        <taxon>Vertebrata</taxon>
        <taxon>Euteleostomi</taxon>
        <taxon>Actinopterygii</taxon>
        <taxon>Neopterygii</taxon>
        <taxon>Teleostei</taxon>
        <taxon>Ostariophysi</taxon>
        <taxon>Cypriniformes</taxon>
        <taxon>Cyprinidae</taxon>
        <taxon>Cyprininae</taxon>
        <taxon>Cyprinus</taxon>
    </lineage>
</organism>
<dbReference type="AlphaFoldDB" id="A0A9J7WW87"/>
<evidence type="ECO:0000259" key="4">
    <source>
        <dbReference type="Pfam" id="PF12612"/>
    </source>
</evidence>
<dbReference type="GO" id="GO:0005096">
    <property type="term" value="F:GTPase activator activity"/>
    <property type="evidence" value="ECO:0007669"/>
    <property type="project" value="InterPro"/>
</dbReference>
<keyword evidence="7" id="KW-1185">Reference proteome</keyword>
<dbReference type="InterPro" id="IPR011989">
    <property type="entry name" value="ARM-like"/>
</dbReference>
<keyword evidence="3" id="KW-0143">Chaperone</keyword>
<reference evidence="6" key="1">
    <citation type="submission" date="2025-08" db="UniProtKB">
        <authorList>
            <consortium name="Ensembl"/>
        </authorList>
    </citation>
    <scope>IDENTIFICATION</scope>
</reference>
<dbReference type="InterPro" id="IPR058033">
    <property type="entry name" value="ARM_TBCD_2nd"/>
</dbReference>
<dbReference type="Pfam" id="PF23579">
    <property type="entry name" value="ARM_TBCD"/>
    <property type="match status" value="1"/>
</dbReference>
<dbReference type="InterPro" id="IPR022577">
    <property type="entry name" value="TBCD_C"/>
</dbReference>
<evidence type="ECO:0000256" key="2">
    <source>
        <dbReference type="ARBA" id="ARBA00015003"/>
    </source>
</evidence>
<accession>A0A9J7WW87</accession>
<dbReference type="GO" id="GO:0070830">
    <property type="term" value="P:bicellular tight junction assembly"/>
    <property type="evidence" value="ECO:0007669"/>
    <property type="project" value="TreeGrafter"/>
</dbReference>
<evidence type="ECO:0000259" key="5">
    <source>
        <dbReference type="Pfam" id="PF25767"/>
    </source>
</evidence>
<dbReference type="PANTHER" id="PTHR12658:SF0">
    <property type="entry name" value="TUBULIN-SPECIFIC CHAPERONE D"/>
    <property type="match status" value="1"/>
</dbReference>
<dbReference type="GeneTree" id="ENSGT00390000017103"/>
<dbReference type="GO" id="GO:0034333">
    <property type="term" value="P:adherens junction assembly"/>
    <property type="evidence" value="ECO:0007669"/>
    <property type="project" value="TreeGrafter"/>
</dbReference>
<dbReference type="GO" id="GO:0007023">
    <property type="term" value="P:post-chaperonin tubulin folding pathway"/>
    <property type="evidence" value="ECO:0007669"/>
    <property type="project" value="InterPro"/>
</dbReference>
<feature type="domain" description="Tubulin-folding cofactor D C-terminal" evidence="4">
    <location>
        <begin position="966"/>
        <end position="1015"/>
    </location>
</feature>
<dbReference type="SUPFAM" id="SSF48371">
    <property type="entry name" value="ARM repeat"/>
    <property type="match status" value="2"/>
</dbReference>
<dbReference type="Proteomes" id="UP001108240">
    <property type="component" value="Unplaced"/>
</dbReference>
<dbReference type="GO" id="GO:0000226">
    <property type="term" value="P:microtubule cytoskeleton organization"/>
    <property type="evidence" value="ECO:0007669"/>
    <property type="project" value="TreeGrafter"/>
</dbReference>
<comment type="similarity">
    <text evidence="1">Belongs to the TBCD family.</text>
</comment>
<sequence length="1148" mass="128748">QTLTPNTTTKIPDITVMEAVCDGEEPEVVTQACLLSEFSEKGEARALINSLPDIHHDPVSREATIEKFVVIMDRYQEQPHLLDPHLEWMLNILLEMIRNEKSPPLMVHLCFKFLYIISKARWSNRCIADRGFEYRYICPLGGTRERTWETRYILLLWLSMTCLIPFDLSRLDGHLSTDPGLNRESIMDRILAVAKSFLRVSDKSRDAASVLVSKFVTRPDVKLKRLGDFLDWCLTTISQTSEITMEGTVTLDGALQSLAQLFKHGKRDDFLQYAPTVLQCLNQKRIAESNQATLRKLGVKVVQRLGLTFLKPRLAKWRYQRGSRSLAVNLAQSSVTGSVEATKTDLESVSQEEDYDIPEDVENIIGKYSWTLSYLCIFFAKLLNAIIFQETDNAWHGGCLAFAELGRRGLLLPSRLSDVVPLIIRALTYDEKRGACSLGSNVRDAACYVCWAFARAYEPSELKPYVNQIASALVIATVFDRNITCRKAASVNILSPQGTFPHGIDIVTAADYFTVGNVNNCYLTISVYIAGFEEYTKSLIDHLVHMKVNHWDGVIRELATKALHNLTAQAPEYMANTVLPQLLPMATGLDLHRRHGAILACAEITHALYEIATQKNRLHPWVTDFLSSDTIEGLKNIHQKVCRISLMCVCVCVCVCVCFVKYKIKAVYSGWQWLIDDSLKNLHLFSSGARRGIQDSALSALAALCRQYYQVEPGVANVEIQYLSALMSPEVLTRCGCALALGSLPPFMIRGKLQKVRLHNVSSAQVSRRDAATAMSQVCVAVGVCAQGSPDRVLCEGNIRPVYEALLGCMNDYSMDSRGDVGAWVRAAAMSSLMDVTLLVVASAPELLSSDLVQRMMCCLVQQAAEKIDRYRAHAGTVFLRLLHSIDPAVPHIPHREELLSIFPPETGNSLNWNAASQAFPHITQLLRLHQYQYHTLLGLTVSVGGLTESTVDYILYLHCVLIHYRVSVPLLKMVDQILANGCFELFTSEESHPFCVELLALCKEEIKKSKDVQKLLSCVAVFCGMVQFKGDVRQKVLVQLLMLLCHPFPVIRKTTASQVYEMFLTYDDVIDDEQVLADVMASLSDTNCDIATVRTHRNQLCDWLGLPRPILVTKVTHLENEYPQNIISLHQSPKPEKKRCIICIISF</sequence>
<dbReference type="GO" id="GO:0016328">
    <property type="term" value="C:lateral plasma membrane"/>
    <property type="evidence" value="ECO:0007669"/>
    <property type="project" value="TreeGrafter"/>
</dbReference>